<feature type="region of interest" description="Disordered" evidence="1">
    <location>
        <begin position="40"/>
        <end position="150"/>
    </location>
</feature>
<evidence type="ECO:0000256" key="1">
    <source>
        <dbReference type="SAM" id="MobiDB-lite"/>
    </source>
</evidence>
<feature type="region of interest" description="Disordered" evidence="1">
    <location>
        <begin position="230"/>
        <end position="255"/>
    </location>
</feature>
<feature type="compositionally biased region" description="Low complexity" evidence="1">
    <location>
        <begin position="230"/>
        <end position="248"/>
    </location>
</feature>
<reference evidence="2" key="1">
    <citation type="submission" date="2017-10" db="EMBL/GenBank/DDBJ databases">
        <title>Massilia psychrophilum sp. nov., a novel purple-pigmented bacterium isolated from Tianshan glacier, Xinjiang Municipality, China.</title>
        <authorList>
            <person name="Wang H."/>
        </authorList>
    </citation>
    <scope>NUCLEOTIDE SEQUENCE [LARGE SCALE GENOMIC DNA]</scope>
    <source>
        <strain evidence="2">B2</strain>
    </source>
</reference>
<dbReference type="EMBL" id="CP024608">
    <property type="protein sequence ID" value="ATQ74325.1"/>
    <property type="molecule type" value="Genomic_DNA"/>
</dbReference>
<dbReference type="OrthoDB" id="8760094at2"/>
<dbReference type="RefSeq" id="WP_099874310.1">
    <property type="nucleotide sequence ID" value="NZ_CP024608.1"/>
</dbReference>
<dbReference type="Proteomes" id="UP000229897">
    <property type="component" value="Chromosome"/>
</dbReference>
<proteinExistence type="predicted"/>
<dbReference type="KEGG" id="mass:CR152_07240"/>
<gene>
    <name evidence="2" type="ORF">CR152_07240</name>
</gene>
<accession>A0A2D2DHA8</accession>
<evidence type="ECO:0000313" key="2">
    <source>
        <dbReference type="EMBL" id="ATQ74325.1"/>
    </source>
</evidence>
<evidence type="ECO:0000313" key="3">
    <source>
        <dbReference type="Proteomes" id="UP000229897"/>
    </source>
</evidence>
<organism evidence="2 3">
    <name type="scientific">Massilia violaceinigra</name>
    <dbReference type="NCBI Taxonomy" id="2045208"/>
    <lineage>
        <taxon>Bacteria</taxon>
        <taxon>Pseudomonadati</taxon>
        <taxon>Pseudomonadota</taxon>
        <taxon>Betaproteobacteria</taxon>
        <taxon>Burkholderiales</taxon>
        <taxon>Oxalobacteraceae</taxon>
        <taxon>Telluria group</taxon>
        <taxon>Massilia</taxon>
    </lineage>
</organism>
<protein>
    <submittedName>
        <fullName evidence="2">Uncharacterized protein</fullName>
    </submittedName>
</protein>
<dbReference type="AlphaFoldDB" id="A0A2D2DHA8"/>
<keyword evidence="3" id="KW-1185">Reference proteome</keyword>
<name>A0A2D2DHA8_9BURK</name>
<feature type="compositionally biased region" description="Low complexity" evidence="1">
    <location>
        <begin position="109"/>
        <end position="134"/>
    </location>
</feature>
<feature type="region of interest" description="Disordered" evidence="1">
    <location>
        <begin position="1"/>
        <end position="27"/>
    </location>
</feature>
<feature type="compositionally biased region" description="Low complexity" evidence="1">
    <location>
        <begin position="52"/>
        <end position="91"/>
    </location>
</feature>
<feature type="compositionally biased region" description="Basic and acidic residues" evidence="1">
    <location>
        <begin position="18"/>
        <end position="27"/>
    </location>
</feature>
<sequence>MTVNLDVLSATASPAGARLDRRDAEARQDRWMQQLERAAFDAVAKPDNPRVQRAAAPGAPAAASPPQAQVQAQAVKQAEAANAQPAAHEAASGVAARGPASEAPADACGQPRASAASPAARAAGTRASGAAPDAVQAAQPGQPDTDAVPHSPVHAMLAASAPATPEEVNPAPAAVATPAAFVAQAYALAGAGAVARSGTMAPGSPAAMAVTAASAAPAAAPAFGFGPFGAQPEAAPAAPQEQAEAGHGAPERHAAGEPEQYAKTLMHVYRDNDGVHAWLRDAALSQNQVRAVAQAMAGEFARSGTPLAALTVNGRKIVAGPGLADDAEETRAAADGAHDDILLARRVGMPAVQGAV</sequence>